<dbReference type="InterPro" id="IPR047793">
    <property type="entry name" value="LiaF_C"/>
</dbReference>
<dbReference type="NCBIfam" id="NF040535">
    <property type="entry name" value="LiaF_C_term"/>
    <property type="match status" value="1"/>
</dbReference>
<feature type="transmembrane region" description="Helical" evidence="1">
    <location>
        <begin position="53"/>
        <end position="83"/>
    </location>
</feature>
<dbReference type="InterPro" id="IPR024425">
    <property type="entry name" value="LiaF-like_C"/>
</dbReference>
<evidence type="ECO:0000256" key="1">
    <source>
        <dbReference type="SAM" id="Phobius"/>
    </source>
</evidence>
<dbReference type="Proteomes" id="UP000266177">
    <property type="component" value="Unassembled WGS sequence"/>
</dbReference>
<protein>
    <recommendedName>
        <fullName evidence="2">Cell wall-active antibiotics response LiaF-like C-terminal domain-containing protein</fullName>
    </recommendedName>
</protein>
<comment type="caution">
    <text evidence="3">The sequence shown here is derived from an EMBL/GenBank/DDBJ whole genome shotgun (WGS) entry which is preliminary data.</text>
</comment>
<proteinExistence type="predicted"/>
<feature type="transmembrane region" description="Helical" evidence="1">
    <location>
        <begin position="12"/>
        <end position="41"/>
    </location>
</feature>
<dbReference type="OrthoDB" id="2660937at2"/>
<accession>A0A3A3GCA2</accession>
<keyword evidence="1" id="KW-1133">Transmembrane helix</keyword>
<sequence length="217" mass="24862">MIKGNNRLLAYLLIIAGLFILIGKWISFGTFVALFMLYLGISKVKSEELRLGYTLLGIGGAILLLEHLMLFFGIILISLGIFYSRTRYEQKHEWMQKRPDLTANLKWDREPFHLHSQSLWHVIGESDIDLSLAMMEEPETMLLFQGVLGDMDISIPDDIGVKVEATVLFGQINAGQHRETGLLNKWLYTSPNYERSEQRVKLHISYIVGDIDIRLHA</sequence>
<keyword evidence="1" id="KW-0812">Transmembrane</keyword>
<evidence type="ECO:0000313" key="3">
    <source>
        <dbReference type="EMBL" id="RJG20658.1"/>
    </source>
</evidence>
<name>A0A3A3GCA2_PANTH</name>
<keyword evidence="1" id="KW-0472">Membrane</keyword>
<dbReference type="RefSeq" id="WP_119795919.1">
    <property type="nucleotide sequence ID" value="NZ_QYZD01000032.1"/>
</dbReference>
<reference evidence="3 4" key="1">
    <citation type="submission" date="2018-09" db="EMBL/GenBank/DDBJ databases">
        <title>Paenibacillus SK2017-BO5.</title>
        <authorList>
            <person name="Piskunova J.V."/>
            <person name="Dubiley S.A."/>
            <person name="Severinov K.V."/>
        </authorList>
    </citation>
    <scope>NUCLEOTIDE SEQUENCE [LARGE SCALE GENOMIC DNA]</scope>
    <source>
        <strain evidence="3 4">BO5</strain>
    </source>
</reference>
<feature type="domain" description="Cell wall-active antibiotics response LiaF-like C-terminal" evidence="2">
    <location>
        <begin position="104"/>
        <end position="213"/>
    </location>
</feature>
<dbReference type="AlphaFoldDB" id="A0A3A3GCA2"/>
<dbReference type="EMBL" id="QYZD01000032">
    <property type="protein sequence ID" value="RJG20658.1"/>
    <property type="molecule type" value="Genomic_DNA"/>
</dbReference>
<organism evidence="3 4">
    <name type="scientific">Paenibacillus thiaminolyticus</name>
    <name type="common">Bacillus thiaminolyticus</name>
    <dbReference type="NCBI Taxonomy" id="49283"/>
    <lineage>
        <taxon>Bacteria</taxon>
        <taxon>Bacillati</taxon>
        <taxon>Bacillota</taxon>
        <taxon>Bacilli</taxon>
        <taxon>Bacillales</taxon>
        <taxon>Paenibacillaceae</taxon>
        <taxon>Paenibacillus</taxon>
    </lineage>
</organism>
<evidence type="ECO:0000259" key="2">
    <source>
        <dbReference type="Pfam" id="PF09922"/>
    </source>
</evidence>
<dbReference type="Pfam" id="PF09922">
    <property type="entry name" value="LiaF-like_C"/>
    <property type="match status" value="1"/>
</dbReference>
<gene>
    <name evidence="3" type="ORF">DQX05_24160</name>
</gene>
<evidence type="ECO:0000313" key="4">
    <source>
        <dbReference type="Proteomes" id="UP000266177"/>
    </source>
</evidence>